<accession>A0A5C6EFW8</accession>
<name>A0A5C6EFW8_9BACT</name>
<keyword evidence="3" id="KW-1185">Reference proteome</keyword>
<dbReference type="Proteomes" id="UP000318288">
    <property type="component" value="Unassembled WGS sequence"/>
</dbReference>
<keyword evidence="2" id="KW-0560">Oxidoreductase</keyword>
<dbReference type="InterPro" id="IPR052711">
    <property type="entry name" value="Zinc_ADH-like"/>
</dbReference>
<dbReference type="SMART" id="SM00829">
    <property type="entry name" value="PKS_ER"/>
    <property type="match status" value="1"/>
</dbReference>
<dbReference type="Gene3D" id="3.90.180.10">
    <property type="entry name" value="Medium-chain alcohol dehydrogenases, catalytic domain"/>
    <property type="match status" value="1"/>
</dbReference>
<dbReference type="GO" id="GO:0004022">
    <property type="term" value="F:alcohol dehydrogenase (NAD+) activity"/>
    <property type="evidence" value="ECO:0007669"/>
    <property type="project" value="UniProtKB-EC"/>
</dbReference>
<dbReference type="PANTHER" id="PTHR45033:SF2">
    <property type="entry name" value="ZINC-TYPE ALCOHOL DEHYDROGENASE-LIKE PROTEIN C1773.06C"/>
    <property type="match status" value="1"/>
</dbReference>
<dbReference type="Pfam" id="PF08240">
    <property type="entry name" value="ADH_N"/>
    <property type="match status" value="1"/>
</dbReference>
<organism evidence="2 3">
    <name type="scientific">Rubripirellula tenax</name>
    <dbReference type="NCBI Taxonomy" id="2528015"/>
    <lineage>
        <taxon>Bacteria</taxon>
        <taxon>Pseudomonadati</taxon>
        <taxon>Planctomycetota</taxon>
        <taxon>Planctomycetia</taxon>
        <taxon>Pirellulales</taxon>
        <taxon>Pirellulaceae</taxon>
        <taxon>Rubripirellula</taxon>
    </lineage>
</organism>
<dbReference type="InterPro" id="IPR036291">
    <property type="entry name" value="NAD(P)-bd_dom_sf"/>
</dbReference>
<dbReference type="EMBL" id="SJPW01000007">
    <property type="protein sequence ID" value="TWU47374.1"/>
    <property type="molecule type" value="Genomic_DNA"/>
</dbReference>
<dbReference type="Gene3D" id="3.40.50.720">
    <property type="entry name" value="NAD(P)-binding Rossmann-like Domain"/>
    <property type="match status" value="1"/>
</dbReference>
<gene>
    <name evidence="2" type="primary">adh</name>
    <name evidence="2" type="ORF">Poly51_51740</name>
</gene>
<feature type="domain" description="Enoyl reductase (ER)" evidence="1">
    <location>
        <begin position="51"/>
        <end position="379"/>
    </location>
</feature>
<reference evidence="2 3" key="1">
    <citation type="submission" date="2019-02" db="EMBL/GenBank/DDBJ databases">
        <title>Deep-cultivation of Planctomycetes and their phenomic and genomic characterization uncovers novel biology.</title>
        <authorList>
            <person name="Wiegand S."/>
            <person name="Jogler M."/>
            <person name="Boedeker C."/>
            <person name="Pinto D."/>
            <person name="Vollmers J."/>
            <person name="Rivas-Marin E."/>
            <person name="Kohn T."/>
            <person name="Peeters S.H."/>
            <person name="Heuer A."/>
            <person name="Rast P."/>
            <person name="Oberbeckmann S."/>
            <person name="Bunk B."/>
            <person name="Jeske O."/>
            <person name="Meyerdierks A."/>
            <person name="Storesund J.E."/>
            <person name="Kallscheuer N."/>
            <person name="Luecker S."/>
            <person name="Lage O.M."/>
            <person name="Pohl T."/>
            <person name="Merkel B.J."/>
            <person name="Hornburger P."/>
            <person name="Mueller R.-W."/>
            <person name="Bruemmer F."/>
            <person name="Labrenz M."/>
            <person name="Spormann A.M."/>
            <person name="Op Den Camp H."/>
            <person name="Overmann J."/>
            <person name="Amann R."/>
            <person name="Jetten M.S.M."/>
            <person name="Mascher T."/>
            <person name="Medema M.H."/>
            <person name="Devos D.P."/>
            <person name="Kaster A.-K."/>
            <person name="Ovreas L."/>
            <person name="Rohde M."/>
            <person name="Galperin M.Y."/>
            <person name="Jogler C."/>
        </authorList>
    </citation>
    <scope>NUCLEOTIDE SEQUENCE [LARGE SCALE GENOMIC DNA]</scope>
    <source>
        <strain evidence="2 3">Poly51</strain>
    </source>
</reference>
<dbReference type="SUPFAM" id="SSF51735">
    <property type="entry name" value="NAD(P)-binding Rossmann-fold domains"/>
    <property type="match status" value="1"/>
</dbReference>
<evidence type="ECO:0000259" key="1">
    <source>
        <dbReference type="SMART" id="SM00829"/>
    </source>
</evidence>
<dbReference type="EC" id="1.1.1.1" evidence="2"/>
<dbReference type="InterPro" id="IPR011032">
    <property type="entry name" value="GroES-like_sf"/>
</dbReference>
<dbReference type="InterPro" id="IPR020843">
    <property type="entry name" value="ER"/>
</dbReference>
<dbReference type="CDD" id="cd08276">
    <property type="entry name" value="MDR7"/>
    <property type="match status" value="1"/>
</dbReference>
<protein>
    <submittedName>
        <fullName evidence="2">Alcohol dehydrogenase</fullName>
        <ecNumber evidence="2">1.1.1.1</ecNumber>
    </submittedName>
</protein>
<dbReference type="PANTHER" id="PTHR45033">
    <property type="match status" value="1"/>
</dbReference>
<dbReference type="SUPFAM" id="SSF50129">
    <property type="entry name" value="GroES-like"/>
    <property type="match status" value="1"/>
</dbReference>
<dbReference type="Pfam" id="PF00107">
    <property type="entry name" value="ADH_zinc_N"/>
    <property type="match status" value="1"/>
</dbReference>
<comment type="caution">
    <text evidence="2">The sequence shown here is derived from an EMBL/GenBank/DDBJ whole genome shotgun (WGS) entry which is preliminary data.</text>
</comment>
<evidence type="ECO:0000313" key="2">
    <source>
        <dbReference type="EMBL" id="TWU47374.1"/>
    </source>
</evidence>
<proteinExistence type="predicted"/>
<dbReference type="AlphaFoldDB" id="A0A5C6EFW8"/>
<dbReference type="InterPro" id="IPR013154">
    <property type="entry name" value="ADH-like_N"/>
</dbReference>
<dbReference type="InterPro" id="IPR013149">
    <property type="entry name" value="ADH-like_C"/>
</dbReference>
<evidence type="ECO:0000313" key="3">
    <source>
        <dbReference type="Proteomes" id="UP000318288"/>
    </source>
</evidence>
<sequence>MMTRGFASTSKTYPVLWTKNPPPNVDRRVIRPGSGFCYVQKMITYHLKGPGGLASLQPIVVDDPSPGSDDVVIQSRAWSLNYRDLAMPSGGYVRNDKIKHSPPLVPLSDVAGQVVAVGSGVTRFRVGDRVMASFFRDWVDGDLDHEQIGSALGGAIDGVLSEKVCLPQRAWVQTPANLTDVQAATLPCAAVTAWHAFELGPLRMGQTVLLLGTGGVSIFALQLAKIAGAKVIITSSSDEKLARAKSMGADETINYRDIPDWDKRVRELTDDVGVDHVIEVGGAGTLEKSLRSARVSGTISLIGILSGRVDQNPSMLPALFNRITVRGIYVGSRRMFEDLCRSIDVNGLVPVVDRTFAFEDARAAYEYLQSGKHFGKVVIEAPK</sequence>